<dbReference type="InterPro" id="IPR011033">
    <property type="entry name" value="PRC_barrel-like_sf"/>
</dbReference>
<dbReference type="SUPFAM" id="SSF50346">
    <property type="entry name" value="PRC-barrel domain"/>
    <property type="match status" value="1"/>
</dbReference>
<keyword evidence="3" id="KW-1185">Reference proteome</keyword>
<proteinExistence type="predicted"/>
<organism evidence="2 3">
    <name type="scientific">Microvirga terrae</name>
    <dbReference type="NCBI Taxonomy" id="2740529"/>
    <lineage>
        <taxon>Bacteria</taxon>
        <taxon>Pseudomonadati</taxon>
        <taxon>Pseudomonadota</taxon>
        <taxon>Alphaproteobacteria</taxon>
        <taxon>Hyphomicrobiales</taxon>
        <taxon>Methylobacteriaceae</taxon>
        <taxon>Microvirga</taxon>
    </lineage>
</organism>
<gene>
    <name evidence="2" type="ORF">HPT29_027100</name>
</gene>
<dbReference type="InterPro" id="IPR027275">
    <property type="entry name" value="PRC-brl_dom"/>
</dbReference>
<evidence type="ECO:0000313" key="3">
    <source>
        <dbReference type="Proteomes" id="UP001017257"/>
    </source>
</evidence>
<reference evidence="2" key="1">
    <citation type="submission" date="2022-08" db="EMBL/GenBank/DDBJ databases">
        <title>Microvirga terrae sp. nov., isolated from soil.</title>
        <authorList>
            <person name="Kim K.H."/>
            <person name="Seo Y.L."/>
            <person name="Kim J.M."/>
            <person name="Lee J.K."/>
            <person name="Han D.M."/>
            <person name="Jeon C.O."/>
        </authorList>
    </citation>
    <scope>NUCLEOTIDE SEQUENCE</scope>
    <source>
        <strain evidence="2">R24</strain>
        <plasmid evidence="2">pR24_1</plasmid>
    </source>
</reference>
<dbReference type="Pfam" id="PF05239">
    <property type="entry name" value="PRC"/>
    <property type="match status" value="1"/>
</dbReference>
<keyword evidence="2" id="KW-0614">Plasmid</keyword>
<dbReference type="EMBL" id="CP102846">
    <property type="protein sequence ID" value="UVF22348.1"/>
    <property type="molecule type" value="Genomic_DNA"/>
</dbReference>
<dbReference type="Gene3D" id="2.30.30.240">
    <property type="entry name" value="PRC-barrel domain"/>
    <property type="match status" value="1"/>
</dbReference>
<name>A0ABY5RZ91_9HYPH</name>
<protein>
    <submittedName>
        <fullName evidence="2">PRC-barrel domain-containing protein</fullName>
    </submittedName>
</protein>
<accession>A0ABY5RZ91</accession>
<geneLocation type="plasmid" evidence="2 3">
    <name>pR24_1</name>
</geneLocation>
<evidence type="ECO:0000313" key="2">
    <source>
        <dbReference type="EMBL" id="UVF22348.1"/>
    </source>
</evidence>
<feature type="domain" description="PRC-barrel" evidence="1">
    <location>
        <begin position="71"/>
        <end position="123"/>
    </location>
</feature>
<dbReference type="Proteomes" id="UP001017257">
    <property type="component" value="Plasmid pR24_1"/>
</dbReference>
<evidence type="ECO:0000259" key="1">
    <source>
        <dbReference type="Pfam" id="PF05239"/>
    </source>
</evidence>
<dbReference type="RefSeq" id="WP_173945189.1">
    <property type="nucleotide sequence ID" value="NZ_CP102846.1"/>
</dbReference>
<sequence length="162" mass="17449">MSSYTASAMLLNPPLSWARLSLSFNQEQASMRLSAIILLLTLGWSGVAQAQSTPPASSAPKFITISNNALLSSRLIGLNVQSAGGKEMGKIEDVVFEGGQIIGVVLSVGEVLGSSPRYVAVDPSAISIRYTEGENKWQATMNADLEQLKSAPEFRYEGKWKR</sequence>